<reference evidence="2" key="1">
    <citation type="submission" date="2023-06" db="EMBL/GenBank/DDBJ databases">
        <authorList>
            <consortium name="PulseNet: The National Subtyping Network for Foodborne Disease Surveillance"/>
        </authorList>
    </citation>
    <scope>NUCLEOTIDE SEQUENCE</scope>
    <source>
        <strain evidence="2">PNUSAE150395</strain>
    </source>
</reference>
<name>A0AAN4CJI7_SHIDY</name>
<proteinExistence type="predicted"/>
<organism evidence="2 3">
    <name type="scientific">Shigella dysenteriae</name>
    <dbReference type="NCBI Taxonomy" id="622"/>
    <lineage>
        <taxon>Bacteria</taxon>
        <taxon>Pseudomonadati</taxon>
        <taxon>Pseudomonadota</taxon>
        <taxon>Gammaproteobacteria</taxon>
        <taxon>Enterobacterales</taxon>
        <taxon>Enterobacteriaceae</taxon>
        <taxon>Shigella</taxon>
    </lineage>
</organism>
<dbReference type="PROSITE" id="PS51208">
    <property type="entry name" value="AUTOTRANSPORTER"/>
    <property type="match status" value="1"/>
</dbReference>
<evidence type="ECO:0000313" key="3">
    <source>
        <dbReference type="Proteomes" id="UP001257645"/>
    </source>
</evidence>
<dbReference type="InterPro" id="IPR005546">
    <property type="entry name" value="Autotransporte_beta"/>
</dbReference>
<dbReference type="Gene3D" id="2.40.128.130">
    <property type="entry name" value="Autotransporter beta-domain"/>
    <property type="match status" value="1"/>
</dbReference>
<dbReference type="InterPro" id="IPR006315">
    <property type="entry name" value="OM_autotransptr_brl_dom"/>
</dbReference>
<comment type="caution">
    <text evidence="2">The sequence shown here is derived from an EMBL/GenBank/DDBJ whole genome shotgun (WGS) entry which is preliminary data.</text>
</comment>
<dbReference type="AlphaFoldDB" id="A0AAN4CJI7"/>
<evidence type="ECO:0000259" key="1">
    <source>
        <dbReference type="PROSITE" id="PS51208"/>
    </source>
</evidence>
<feature type="domain" description="Autotransporter" evidence="1">
    <location>
        <begin position="1"/>
        <end position="90"/>
    </location>
</feature>
<dbReference type="GO" id="GO:0019867">
    <property type="term" value="C:outer membrane"/>
    <property type="evidence" value="ECO:0007669"/>
    <property type="project" value="InterPro"/>
</dbReference>
<dbReference type="Pfam" id="PF03797">
    <property type="entry name" value="Autotransporter"/>
    <property type="match status" value="1"/>
</dbReference>
<dbReference type="EMBL" id="ABMCAI010000084">
    <property type="protein sequence ID" value="ELB7041003.1"/>
    <property type="molecule type" value="Genomic_DNA"/>
</dbReference>
<evidence type="ECO:0000313" key="2">
    <source>
        <dbReference type="EMBL" id="ELB7041003.1"/>
    </source>
</evidence>
<gene>
    <name evidence="2" type="ORF">RH555_004283</name>
</gene>
<protein>
    <submittedName>
        <fullName evidence="2">Autotransporter outer membrane beta-barrel domain-containing protein</fullName>
    </submittedName>
</protein>
<accession>A0AAN4CJI7</accession>
<sequence>MNSHHQRDDGKQREFQPYIEANWINNSKVYAVKMNGQTVGREGARNLGEVRTGVEAKVNNNLSLWGNVGVQLGDKGYSDTQGMLGVKYSW</sequence>
<dbReference type="NCBIfam" id="TIGR01414">
    <property type="entry name" value="autotrans_barl"/>
    <property type="match status" value="1"/>
</dbReference>
<dbReference type="Proteomes" id="UP001257645">
    <property type="component" value="Unassembled WGS sequence"/>
</dbReference>
<dbReference type="SUPFAM" id="SSF103515">
    <property type="entry name" value="Autotransporter"/>
    <property type="match status" value="1"/>
</dbReference>
<dbReference type="InterPro" id="IPR036709">
    <property type="entry name" value="Autotransporte_beta_dom_sf"/>
</dbReference>